<dbReference type="EMBL" id="HACA01028717">
    <property type="protein sequence ID" value="CDW46078.1"/>
    <property type="molecule type" value="Transcribed_RNA"/>
</dbReference>
<protein>
    <submittedName>
        <fullName evidence="2">Uncharacterized protein</fullName>
    </submittedName>
</protein>
<keyword evidence="1" id="KW-0472">Membrane</keyword>
<dbReference type="AlphaFoldDB" id="A0A0K2V699"/>
<keyword evidence="1" id="KW-0812">Transmembrane</keyword>
<feature type="transmembrane region" description="Helical" evidence="1">
    <location>
        <begin position="17"/>
        <end position="34"/>
    </location>
</feature>
<keyword evidence="1" id="KW-1133">Transmembrane helix</keyword>
<name>A0A0K2V699_LEPSM</name>
<organism evidence="2">
    <name type="scientific">Lepeophtheirus salmonis</name>
    <name type="common">Salmon louse</name>
    <name type="synonym">Caligus salmonis</name>
    <dbReference type="NCBI Taxonomy" id="72036"/>
    <lineage>
        <taxon>Eukaryota</taxon>
        <taxon>Metazoa</taxon>
        <taxon>Ecdysozoa</taxon>
        <taxon>Arthropoda</taxon>
        <taxon>Crustacea</taxon>
        <taxon>Multicrustacea</taxon>
        <taxon>Hexanauplia</taxon>
        <taxon>Copepoda</taxon>
        <taxon>Siphonostomatoida</taxon>
        <taxon>Caligidae</taxon>
        <taxon>Lepeophtheirus</taxon>
    </lineage>
</organism>
<proteinExistence type="predicted"/>
<evidence type="ECO:0000256" key="1">
    <source>
        <dbReference type="SAM" id="Phobius"/>
    </source>
</evidence>
<accession>A0A0K2V699</accession>
<sequence>MSDGHISTLSWISFRRTHLHLILDFVAICFVYIYPSKQSFGPPLFVLINSNSITTTLNRENCRHDKLCRILNQIKISLD</sequence>
<evidence type="ECO:0000313" key="2">
    <source>
        <dbReference type="EMBL" id="CDW46078.1"/>
    </source>
</evidence>
<reference evidence="2" key="1">
    <citation type="submission" date="2014-05" db="EMBL/GenBank/DDBJ databases">
        <authorList>
            <person name="Chronopoulou M."/>
        </authorList>
    </citation>
    <scope>NUCLEOTIDE SEQUENCE</scope>
    <source>
        <tissue evidence="2">Whole organism</tissue>
    </source>
</reference>